<evidence type="ECO:0000256" key="5">
    <source>
        <dbReference type="ARBA" id="ARBA00022840"/>
    </source>
</evidence>
<feature type="region of interest" description="Disordered" evidence="7">
    <location>
        <begin position="547"/>
        <end position="566"/>
    </location>
</feature>
<dbReference type="VEuPathDB" id="ToxoDB:TGME49_311500"/>
<dbReference type="PRINTS" id="PR01849">
    <property type="entry name" value="UBIQUITINACT"/>
</dbReference>
<dbReference type="EMBL" id="JAAUHK010000196">
    <property type="protein sequence ID" value="KAF4639326.1"/>
    <property type="molecule type" value="Genomic_DNA"/>
</dbReference>
<comment type="caution">
    <text evidence="11">The sequence shown here is derived from an EMBL/GenBank/DDBJ whole genome shotgun (WGS) entry which is preliminary data.</text>
</comment>
<dbReference type="GO" id="GO:0019948">
    <property type="term" value="F:SUMO activating enzyme activity"/>
    <property type="evidence" value="ECO:0007669"/>
    <property type="project" value="TreeGrafter"/>
</dbReference>
<dbReference type="GO" id="GO:0016925">
    <property type="term" value="P:protein sumoylation"/>
    <property type="evidence" value="ECO:0007669"/>
    <property type="project" value="TreeGrafter"/>
</dbReference>
<dbReference type="Gene3D" id="1.10.10.520">
    <property type="entry name" value="Ubiquitin activating enzymes (Uba3). Chain: B, domain 2"/>
    <property type="match status" value="1"/>
</dbReference>
<dbReference type="InterPro" id="IPR019572">
    <property type="entry name" value="UBA_E1_SCCH"/>
</dbReference>
<dbReference type="InterPro" id="IPR045886">
    <property type="entry name" value="ThiF/MoeB/HesA"/>
</dbReference>
<sequence>MAPASSVSAIFNPLLVPTLSPACHSHSSSAPLRLSNVRVLVVGAGGIGCEVCKDLLLSGFRRLCVVDLDTIDVSNLNRQFFFRNAHVGLSKAFVLAAACSALLSPTERQALARKRARALRQLQQTGEVDSEGEEESEENNDGKPGPDAGGQAPLSEAEGVGEREGDVCIDGRTVWGVVGQKMNILSSDFTIQLLQTYDVVISALDNQKARRHLNGLCIAADLPLIEAGSTGYSGQVMPILKNETLCYDCEAKPRDQQRFPVCTLRQRPERPEHCIAWAKMIYELVFGVEDNENLLSDLKEQLRTFLDVSSTAEAEGREDETSLPGAHEKGAGDDSAGTREEAMRLMSRKMMKELFHDQIVDLLRLSQENKEAMKKQEVLPTPLCVQGLTDKETFEASHCRASEDAKTTNKGPKQNAIAPTENTQGEGSGLESQRTWSVQECQEVFERSFLGLLERQKTTERENAGTGKREAGIPFDKDDDLAMDFVAAAANLRMHNFHIALKSRWFIQAVAGSIIPAIAATNAVVAALQVVQLFHLLQFLHSEGRLRHQRREAPQEENEKRKPVKTLRSDSNCRYVWVKPFVTGVRPDAAGRLILPEVVDPPRASCFLCQQQTVTIELASLSAWNIETFVERIVKGELGLAHPYLDSESRNLYDVDEVDEQREDGTGEGEASPLKQPLTNFGIVSGTILTATDFSRGDFQCNLLILERSELGEKNKDDPHIFRLVRESGASSTAEKETQVSQGDKATAEQKTQEPAARKEDQKGDNLEDDNHVGRNRQEKRPRDETSQATSTERQTLGNAADVEIVVLDDQEHGESPVAYPTAKKRKENSIKLSHLQPPVSTFRGSADSFSSLSSLP</sequence>
<feature type="domain" description="Ubiquitin-activating enzyme SCCH" evidence="9">
    <location>
        <begin position="452"/>
        <end position="504"/>
    </location>
</feature>
<dbReference type="AlphaFoldDB" id="A0A7J6JYG2"/>
<feature type="compositionally biased region" description="Polar residues" evidence="7">
    <location>
        <begin position="729"/>
        <end position="744"/>
    </location>
</feature>
<keyword evidence="2" id="KW-0436">Ligase</keyword>
<accession>A0A7J6JYG2</accession>
<dbReference type="PANTHER" id="PTHR10953:SF5">
    <property type="entry name" value="SUMO-ACTIVATING ENZYME SUBUNIT 2"/>
    <property type="match status" value="1"/>
</dbReference>
<keyword evidence="4" id="KW-0833">Ubl conjugation pathway</keyword>
<evidence type="ECO:0000256" key="2">
    <source>
        <dbReference type="ARBA" id="ARBA00022598"/>
    </source>
</evidence>
<dbReference type="InterPro" id="IPR023318">
    <property type="entry name" value="Ub_act_enz_dom_a_sf"/>
</dbReference>
<dbReference type="SUPFAM" id="SSF69572">
    <property type="entry name" value="Activating enzymes of the ubiquitin-like proteins"/>
    <property type="match status" value="1"/>
</dbReference>
<dbReference type="Pfam" id="PF00899">
    <property type="entry name" value="ThiF"/>
    <property type="match status" value="2"/>
</dbReference>
<evidence type="ECO:0000256" key="6">
    <source>
        <dbReference type="ARBA" id="ARBA00043952"/>
    </source>
</evidence>
<feature type="compositionally biased region" description="Low complexity" evidence="7">
    <location>
        <begin position="846"/>
        <end position="857"/>
    </location>
</feature>
<evidence type="ECO:0000259" key="8">
    <source>
        <dbReference type="Pfam" id="PF00899"/>
    </source>
</evidence>
<dbReference type="Gene3D" id="3.10.290.20">
    <property type="entry name" value="Ubiquitin-like 2 activating enzyme e1b. Chain: B, domain 3"/>
    <property type="match status" value="1"/>
</dbReference>
<evidence type="ECO:0000256" key="4">
    <source>
        <dbReference type="ARBA" id="ARBA00022786"/>
    </source>
</evidence>
<dbReference type="Pfam" id="PF14732">
    <property type="entry name" value="UAE_UbL"/>
    <property type="match status" value="1"/>
</dbReference>
<feature type="domain" description="Ubiquitin/SUMO-activating enzyme ubiquitin-like" evidence="10">
    <location>
        <begin position="621"/>
        <end position="710"/>
    </location>
</feature>
<evidence type="ECO:0000313" key="11">
    <source>
        <dbReference type="EMBL" id="KAF4639326.1"/>
    </source>
</evidence>
<dbReference type="InterPro" id="IPR000011">
    <property type="entry name" value="UBQ/SUMO-activ_enz_E1-like"/>
</dbReference>
<feature type="domain" description="THIF-type NAD/FAD binding fold" evidence="8">
    <location>
        <begin position="191"/>
        <end position="565"/>
    </location>
</feature>
<feature type="region of interest" description="Disordered" evidence="7">
    <location>
        <begin position="400"/>
        <end position="432"/>
    </location>
</feature>
<feature type="region of interest" description="Disordered" evidence="7">
    <location>
        <begin position="122"/>
        <end position="163"/>
    </location>
</feature>
<feature type="compositionally biased region" description="Basic and acidic residues" evidence="7">
    <location>
        <begin position="326"/>
        <end position="338"/>
    </location>
</feature>
<feature type="region of interest" description="Disordered" evidence="7">
    <location>
        <begin position="727"/>
        <end position="857"/>
    </location>
</feature>
<evidence type="ECO:0000256" key="3">
    <source>
        <dbReference type="ARBA" id="ARBA00022741"/>
    </source>
</evidence>
<evidence type="ECO:0000256" key="7">
    <source>
        <dbReference type="SAM" id="MobiDB-lite"/>
    </source>
</evidence>
<feature type="compositionally biased region" description="Basic and acidic residues" evidence="7">
    <location>
        <begin position="746"/>
        <end position="786"/>
    </location>
</feature>
<feature type="compositionally biased region" description="Basic and acidic residues" evidence="7">
    <location>
        <begin position="547"/>
        <end position="561"/>
    </location>
</feature>
<reference evidence="11 12" key="1">
    <citation type="submission" date="2020-03" db="EMBL/GenBank/DDBJ databases">
        <title>Genome sequence of Toxoplasma gondii RH-88 strain.</title>
        <authorList>
            <person name="Lorenzi H.A."/>
            <person name="Venepally P."/>
            <person name="Rozenberg A."/>
            <person name="Sibley D."/>
        </authorList>
    </citation>
    <scope>NUCLEOTIDE SEQUENCE [LARGE SCALE GENOMIC DNA]</scope>
    <source>
        <strain evidence="11 12">RH-88</strain>
    </source>
</reference>
<dbReference type="InterPro" id="IPR035985">
    <property type="entry name" value="Ubiquitin-activating_enz"/>
</dbReference>
<organism evidence="11 12">
    <name type="scientific">Toxoplasma gondii</name>
    <dbReference type="NCBI Taxonomy" id="5811"/>
    <lineage>
        <taxon>Eukaryota</taxon>
        <taxon>Sar</taxon>
        <taxon>Alveolata</taxon>
        <taxon>Apicomplexa</taxon>
        <taxon>Conoidasida</taxon>
        <taxon>Coccidia</taxon>
        <taxon>Eucoccidiorida</taxon>
        <taxon>Eimeriorina</taxon>
        <taxon>Sarcocystidae</taxon>
        <taxon>Toxoplasma</taxon>
    </lineage>
</organism>
<evidence type="ECO:0000256" key="1">
    <source>
        <dbReference type="ARBA" id="ARBA00005673"/>
    </source>
</evidence>
<evidence type="ECO:0000259" key="9">
    <source>
        <dbReference type="Pfam" id="PF10585"/>
    </source>
</evidence>
<dbReference type="InterPro" id="IPR000594">
    <property type="entry name" value="ThiF_NAD_FAD-bd"/>
</dbReference>
<evidence type="ECO:0000313" key="12">
    <source>
        <dbReference type="Proteomes" id="UP000557509"/>
    </source>
</evidence>
<feature type="compositionally biased region" description="Polar residues" evidence="7">
    <location>
        <begin position="420"/>
        <end position="432"/>
    </location>
</feature>
<proteinExistence type="inferred from homology"/>
<dbReference type="Gene3D" id="3.40.50.720">
    <property type="entry name" value="NAD(P)-binding Rossmann-like Domain"/>
    <property type="match status" value="1"/>
</dbReference>
<name>A0A7J6JYG2_TOXGO</name>
<dbReference type="GO" id="GO:0005737">
    <property type="term" value="C:cytoplasm"/>
    <property type="evidence" value="ECO:0007669"/>
    <property type="project" value="TreeGrafter"/>
</dbReference>
<evidence type="ECO:0000259" key="10">
    <source>
        <dbReference type="Pfam" id="PF14732"/>
    </source>
</evidence>
<comment type="pathway">
    <text evidence="6">Protein modification.</text>
</comment>
<protein>
    <submittedName>
        <fullName evidence="11">ThiF family protein</fullName>
    </submittedName>
</protein>
<dbReference type="InterPro" id="IPR028077">
    <property type="entry name" value="UAE_UbL_dom"/>
</dbReference>
<feature type="region of interest" description="Disordered" evidence="7">
    <location>
        <begin position="310"/>
        <end position="338"/>
    </location>
</feature>
<dbReference type="Pfam" id="PF10585">
    <property type="entry name" value="UBA_E1_SCCH"/>
    <property type="match status" value="1"/>
</dbReference>
<feature type="domain" description="THIF-type NAD/FAD binding fold" evidence="8">
    <location>
        <begin position="33"/>
        <end position="109"/>
    </location>
</feature>
<feature type="compositionally biased region" description="Polar residues" evidence="7">
    <location>
        <begin position="787"/>
        <end position="798"/>
    </location>
</feature>
<dbReference type="GO" id="GO:0005524">
    <property type="term" value="F:ATP binding"/>
    <property type="evidence" value="ECO:0007669"/>
    <property type="project" value="UniProtKB-KW"/>
</dbReference>
<dbReference type="GO" id="GO:0031510">
    <property type="term" value="C:SUMO activating enzyme complex"/>
    <property type="evidence" value="ECO:0007669"/>
    <property type="project" value="TreeGrafter"/>
</dbReference>
<dbReference type="Proteomes" id="UP000557509">
    <property type="component" value="Unassembled WGS sequence"/>
</dbReference>
<gene>
    <name evidence="11" type="ORF">TGRH88_050980</name>
</gene>
<dbReference type="PANTHER" id="PTHR10953">
    <property type="entry name" value="UBIQUITIN-ACTIVATING ENZYME E1"/>
    <property type="match status" value="1"/>
</dbReference>
<keyword evidence="12" id="KW-1185">Reference proteome</keyword>
<feature type="compositionally biased region" description="Acidic residues" evidence="7">
    <location>
        <begin position="128"/>
        <end position="139"/>
    </location>
</feature>
<keyword evidence="5" id="KW-0067">ATP-binding</keyword>
<comment type="similarity">
    <text evidence="1">Belongs to the ubiquitin-activating E1 family.</text>
</comment>
<keyword evidence="3" id="KW-0547">Nucleotide-binding</keyword>